<evidence type="ECO:0000313" key="1">
    <source>
        <dbReference type="EMBL" id="CDY26328.1"/>
    </source>
</evidence>
<proteinExistence type="predicted"/>
<dbReference type="EMBL" id="LK032188">
    <property type="protein sequence ID" value="CDY26328.1"/>
    <property type="molecule type" value="Genomic_DNA"/>
</dbReference>
<protein>
    <submittedName>
        <fullName evidence="1">BnaA03g60040D protein</fullName>
    </submittedName>
</protein>
<name>A0A078GNU5_BRANA</name>
<dbReference type="Gramene" id="CDY26328">
    <property type="protein sequence ID" value="CDY26328"/>
    <property type="gene ID" value="GSBRNA2T00035046001"/>
</dbReference>
<dbReference type="Proteomes" id="UP000028999">
    <property type="component" value="Unassembled WGS sequence"/>
</dbReference>
<gene>
    <name evidence="1" type="primary">BnaA03g60040D</name>
    <name evidence="1" type="ORF">GSBRNA2T00035046001</name>
</gene>
<sequence length="20" mass="2390">MKLQKANFLVRPDQKICTQK</sequence>
<dbReference type="PaxDb" id="3708-A0A078GNU5"/>
<keyword evidence="2" id="KW-1185">Reference proteome</keyword>
<evidence type="ECO:0000313" key="2">
    <source>
        <dbReference type="Proteomes" id="UP000028999"/>
    </source>
</evidence>
<reference evidence="1 2" key="1">
    <citation type="journal article" date="2014" name="Science">
        <title>Plant genetics. Early allopolyploid evolution in the post-Neolithic Brassica napus oilseed genome.</title>
        <authorList>
            <person name="Chalhoub B."/>
            <person name="Denoeud F."/>
            <person name="Liu S."/>
            <person name="Parkin I.A."/>
            <person name="Tang H."/>
            <person name="Wang X."/>
            <person name="Chiquet J."/>
            <person name="Belcram H."/>
            <person name="Tong C."/>
            <person name="Samans B."/>
            <person name="Correa M."/>
            <person name="Da Silva C."/>
            <person name="Just J."/>
            <person name="Falentin C."/>
            <person name="Koh C.S."/>
            <person name="Le Clainche I."/>
            <person name="Bernard M."/>
            <person name="Bento P."/>
            <person name="Noel B."/>
            <person name="Labadie K."/>
            <person name="Alberti A."/>
            <person name="Charles M."/>
            <person name="Arnaud D."/>
            <person name="Guo H."/>
            <person name="Daviaud C."/>
            <person name="Alamery S."/>
            <person name="Jabbari K."/>
            <person name="Zhao M."/>
            <person name="Edger P.P."/>
            <person name="Chelaifa H."/>
            <person name="Tack D."/>
            <person name="Lassalle G."/>
            <person name="Mestiri I."/>
            <person name="Schnel N."/>
            <person name="Le Paslier M.C."/>
            <person name="Fan G."/>
            <person name="Renault V."/>
            <person name="Bayer P.E."/>
            <person name="Golicz A.A."/>
            <person name="Manoli S."/>
            <person name="Lee T.H."/>
            <person name="Thi V.H."/>
            <person name="Chalabi S."/>
            <person name="Hu Q."/>
            <person name="Fan C."/>
            <person name="Tollenaere R."/>
            <person name="Lu Y."/>
            <person name="Battail C."/>
            <person name="Shen J."/>
            <person name="Sidebottom C.H."/>
            <person name="Wang X."/>
            <person name="Canaguier A."/>
            <person name="Chauveau A."/>
            <person name="Berard A."/>
            <person name="Deniot G."/>
            <person name="Guan M."/>
            <person name="Liu Z."/>
            <person name="Sun F."/>
            <person name="Lim Y.P."/>
            <person name="Lyons E."/>
            <person name="Town C.D."/>
            <person name="Bancroft I."/>
            <person name="Wang X."/>
            <person name="Meng J."/>
            <person name="Ma J."/>
            <person name="Pires J.C."/>
            <person name="King G.J."/>
            <person name="Brunel D."/>
            <person name="Delourme R."/>
            <person name="Renard M."/>
            <person name="Aury J.M."/>
            <person name="Adams K.L."/>
            <person name="Batley J."/>
            <person name="Snowdon R.J."/>
            <person name="Tost J."/>
            <person name="Edwards D."/>
            <person name="Zhou Y."/>
            <person name="Hua W."/>
            <person name="Sharpe A.G."/>
            <person name="Paterson A.H."/>
            <person name="Guan C."/>
            <person name="Wincker P."/>
        </authorList>
    </citation>
    <scope>NUCLEOTIDE SEQUENCE [LARGE SCALE GENOMIC DNA]</scope>
    <source>
        <strain evidence="2">cv. Darmor-bzh</strain>
    </source>
</reference>
<dbReference type="AlphaFoldDB" id="A0A078GNU5"/>
<organism evidence="1 2">
    <name type="scientific">Brassica napus</name>
    <name type="common">Rape</name>
    <dbReference type="NCBI Taxonomy" id="3708"/>
    <lineage>
        <taxon>Eukaryota</taxon>
        <taxon>Viridiplantae</taxon>
        <taxon>Streptophyta</taxon>
        <taxon>Embryophyta</taxon>
        <taxon>Tracheophyta</taxon>
        <taxon>Spermatophyta</taxon>
        <taxon>Magnoliopsida</taxon>
        <taxon>eudicotyledons</taxon>
        <taxon>Gunneridae</taxon>
        <taxon>Pentapetalae</taxon>
        <taxon>rosids</taxon>
        <taxon>malvids</taxon>
        <taxon>Brassicales</taxon>
        <taxon>Brassicaceae</taxon>
        <taxon>Brassiceae</taxon>
        <taxon>Brassica</taxon>
    </lineage>
</organism>
<accession>A0A078GNU5</accession>